<comment type="similarity">
    <text evidence="2">Belongs to the FAD-binding monooxygenase family.</text>
</comment>
<gene>
    <name evidence="9" type="ORF">NDR86_18575</name>
</gene>
<keyword evidence="7" id="KW-0503">Monooxygenase</keyword>
<sequence length="309" mass="34179">MRNPLRRRPAHISGGEIDVLIAGAGAEELWVAHELRRAGFAVRVLAQHGPTARDSEGIEWNAPIDALEFDGHTDRWRVRTAGEERYRPRIVVLTPPANLTGWHLIGLDGRKIEQVRDTSAFQGIAVHGFPNLFFLTPPPLAEIAMPPTPIEARTRYLRQCLELLRRTSSTRIEARAATQHEFHRRLGAARSPRPALRRPAPHHFDLTVAADREAAHEYSGPALLDAPGVELLVTVTLNGHPDPIDGRYHWYGRITADADLPDPGRGGVFLTLPGGRPTAGRLQERDPWGHLRITGVGEPPFPLESAPAH</sequence>
<dbReference type="InterPro" id="IPR036188">
    <property type="entry name" value="FAD/NAD-bd_sf"/>
</dbReference>
<evidence type="ECO:0000313" key="10">
    <source>
        <dbReference type="Proteomes" id="UP001139157"/>
    </source>
</evidence>
<comment type="caution">
    <text evidence="9">The sequence shown here is derived from an EMBL/GenBank/DDBJ whole genome shotgun (WGS) entry which is preliminary data.</text>
</comment>
<keyword evidence="5" id="KW-0521">NADP</keyword>
<name>A0A9X2E703_9NOCA</name>
<dbReference type="PANTHER" id="PTHR43098">
    <property type="entry name" value="L-ORNITHINE N(5)-MONOOXYGENASE-RELATED"/>
    <property type="match status" value="1"/>
</dbReference>
<dbReference type="InterPro" id="IPR050775">
    <property type="entry name" value="FAD-binding_Monooxygenases"/>
</dbReference>
<keyword evidence="4" id="KW-0274">FAD</keyword>
<evidence type="ECO:0000256" key="4">
    <source>
        <dbReference type="ARBA" id="ARBA00022827"/>
    </source>
</evidence>
<comment type="cofactor">
    <cofactor evidence="1">
        <name>FAD</name>
        <dbReference type="ChEBI" id="CHEBI:57692"/>
    </cofactor>
</comment>
<evidence type="ECO:0000313" key="9">
    <source>
        <dbReference type="EMBL" id="MCM6775482.1"/>
    </source>
</evidence>
<keyword evidence="3" id="KW-0285">Flavoprotein</keyword>
<proteinExistence type="inferred from homology"/>
<organism evidence="9 10">
    <name type="scientific">Nocardia pulmonis</name>
    <dbReference type="NCBI Taxonomy" id="2951408"/>
    <lineage>
        <taxon>Bacteria</taxon>
        <taxon>Bacillati</taxon>
        <taxon>Actinomycetota</taxon>
        <taxon>Actinomycetes</taxon>
        <taxon>Mycobacteriales</taxon>
        <taxon>Nocardiaceae</taxon>
        <taxon>Nocardia</taxon>
    </lineage>
</organism>
<dbReference type="EMBL" id="JAMRXG010000007">
    <property type="protein sequence ID" value="MCM6775482.1"/>
    <property type="molecule type" value="Genomic_DNA"/>
</dbReference>
<evidence type="ECO:0000256" key="5">
    <source>
        <dbReference type="ARBA" id="ARBA00022857"/>
    </source>
</evidence>
<reference evidence="9" key="1">
    <citation type="submission" date="2022-06" db="EMBL/GenBank/DDBJ databases">
        <title>Novel species in genus nocardia.</title>
        <authorList>
            <person name="Li F."/>
        </authorList>
    </citation>
    <scope>NUCLEOTIDE SEQUENCE</scope>
    <source>
        <strain evidence="9">CDC141</strain>
    </source>
</reference>
<feature type="domain" description="DUF4873" evidence="8">
    <location>
        <begin position="216"/>
        <end position="302"/>
    </location>
</feature>
<evidence type="ECO:0000256" key="7">
    <source>
        <dbReference type="ARBA" id="ARBA00023033"/>
    </source>
</evidence>
<keyword evidence="6" id="KW-0560">Oxidoreductase</keyword>
<dbReference type="PANTHER" id="PTHR43098:SF3">
    <property type="entry name" value="L-ORNITHINE N(5)-MONOOXYGENASE-RELATED"/>
    <property type="match status" value="1"/>
</dbReference>
<evidence type="ECO:0000259" key="8">
    <source>
        <dbReference type="Pfam" id="PF16170"/>
    </source>
</evidence>
<dbReference type="InterPro" id="IPR032371">
    <property type="entry name" value="DUF4873"/>
</dbReference>
<dbReference type="RefSeq" id="WP_251913732.1">
    <property type="nucleotide sequence ID" value="NZ_JAMRXG010000007.1"/>
</dbReference>
<evidence type="ECO:0000256" key="3">
    <source>
        <dbReference type="ARBA" id="ARBA00022630"/>
    </source>
</evidence>
<accession>A0A9X2E703</accession>
<dbReference type="Gene3D" id="3.50.50.60">
    <property type="entry name" value="FAD/NAD(P)-binding domain"/>
    <property type="match status" value="1"/>
</dbReference>
<evidence type="ECO:0000256" key="1">
    <source>
        <dbReference type="ARBA" id="ARBA00001974"/>
    </source>
</evidence>
<keyword evidence="10" id="KW-1185">Reference proteome</keyword>
<evidence type="ECO:0000256" key="2">
    <source>
        <dbReference type="ARBA" id="ARBA00010139"/>
    </source>
</evidence>
<dbReference type="Proteomes" id="UP001139157">
    <property type="component" value="Unassembled WGS sequence"/>
</dbReference>
<dbReference type="Pfam" id="PF16170">
    <property type="entry name" value="DUF4873"/>
    <property type="match status" value="1"/>
</dbReference>
<dbReference type="AlphaFoldDB" id="A0A9X2E703"/>
<dbReference type="SUPFAM" id="SSF51905">
    <property type="entry name" value="FAD/NAD(P)-binding domain"/>
    <property type="match status" value="1"/>
</dbReference>
<protein>
    <submittedName>
        <fullName evidence="9">DUF4873 domain-containing protein</fullName>
    </submittedName>
</protein>
<dbReference type="GO" id="GO:0016709">
    <property type="term" value="F:oxidoreductase activity, acting on paired donors, with incorporation or reduction of molecular oxygen, NAD(P)H as one donor, and incorporation of one atom of oxygen"/>
    <property type="evidence" value="ECO:0007669"/>
    <property type="project" value="UniProtKB-ARBA"/>
</dbReference>
<evidence type="ECO:0000256" key="6">
    <source>
        <dbReference type="ARBA" id="ARBA00023002"/>
    </source>
</evidence>